<evidence type="ECO:0000259" key="6">
    <source>
        <dbReference type="PROSITE" id="PS50123"/>
    </source>
</evidence>
<dbReference type="SUPFAM" id="SSF47757">
    <property type="entry name" value="Chemotaxis receptor methyltransferase CheR, N-terminal domain"/>
    <property type="match status" value="1"/>
</dbReference>
<dbReference type="InterPro" id="IPR036804">
    <property type="entry name" value="CheR_N_sf"/>
</dbReference>
<evidence type="ECO:0000256" key="4">
    <source>
        <dbReference type="ARBA" id="ARBA00022679"/>
    </source>
</evidence>
<dbReference type="InterPro" id="IPR026024">
    <property type="entry name" value="Chemotaxis_MeTrfase_CheR"/>
</dbReference>
<sequence length="273" mass="31183">MTDNFSPEEYKNFQIFLEKACGIVLGENKHYLVSSRLNRLMQENNVPSLQVLIDTLNKSTGSALRTKVIEAMTTNETLWFRDTYPFTVLSQTIFEDRKQQKKSSIRIWSAACSSGQEPYSISMIADEYARQNFSFKVEITATDISQEILSEAKQAKYDALALARGLSEERKQQYFSPAGNQWQVNANIRARINFREVNLLQSYSSLGKFDAIFCRNVLIYFSADSKKDILNRMAQSLNPRGFLMLGASESIAQYSDKFEMVRASTGVVYRLKV</sequence>
<dbReference type="CDD" id="cd02440">
    <property type="entry name" value="AdoMet_MTases"/>
    <property type="match status" value="1"/>
</dbReference>
<evidence type="ECO:0000256" key="2">
    <source>
        <dbReference type="ARBA" id="ARBA00012534"/>
    </source>
</evidence>
<keyword evidence="5" id="KW-0949">S-adenosyl-L-methionine</keyword>
<gene>
    <name evidence="7" type="ORF">MNBD_GAMMA11-2161</name>
</gene>
<dbReference type="AlphaFoldDB" id="A0A3B0XLE6"/>
<protein>
    <recommendedName>
        <fullName evidence="2">protein-glutamate O-methyltransferase</fullName>
        <ecNumber evidence="2">2.1.1.80</ecNumber>
    </recommendedName>
</protein>
<dbReference type="InterPro" id="IPR000780">
    <property type="entry name" value="CheR_MeTrfase"/>
</dbReference>
<dbReference type="SUPFAM" id="SSF53335">
    <property type="entry name" value="S-adenosyl-L-methionine-dependent methyltransferases"/>
    <property type="match status" value="1"/>
</dbReference>
<accession>A0A3B0XLE6</accession>
<dbReference type="InterPro" id="IPR050903">
    <property type="entry name" value="Bact_Chemotaxis_MeTrfase"/>
</dbReference>
<evidence type="ECO:0000256" key="1">
    <source>
        <dbReference type="ARBA" id="ARBA00001541"/>
    </source>
</evidence>
<reference evidence="7" key="1">
    <citation type="submission" date="2018-06" db="EMBL/GenBank/DDBJ databases">
        <authorList>
            <person name="Zhirakovskaya E."/>
        </authorList>
    </citation>
    <scope>NUCLEOTIDE SEQUENCE</scope>
</reference>
<organism evidence="7">
    <name type="scientific">hydrothermal vent metagenome</name>
    <dbReference type="NCBI Taxonomy" id="652676"/>
    <lineage>
        <taxon>unclassified sequences</taxon>
        <taxon>metagenomes</taxon>
        <taxon>ecological metagenomes</taxon>
    </lineage>
</organism>
<dbReference type="GO" id="GO:0008983">
    <property type="term" value="F:protein-glutamate O-methyltransferase activity"/>
    <property type="evidence" value="ECO:0007669"/>
    <property type="project" value="UniProtKB-EC"/>
</dbReference>
<feature type="domain" description="CheR-type methyltransferase" evidence="6">
    <location>
        <begin position="1"/>
        <end position="273"/>
    </location>
</feature>
<dbReference type="Pfam" id="PF01739">
    <property type="entry name" value="CheR"/>
    <property type="match status" value="1"/>
</dbReference>
<proteinExistence type="predicted"/>
<evidence type="ECO:0000313" key="7">
    <source>
        <dbReference type="EMBL" id="VAW63977.1"/>
    </source>
</evidence>
<keyword evidence="4 7" id="KW-0808">Transferase</keyword>
<dbReference type="PROSITE" id="PS50123">
    <property type="entry name" value="CHER"/>
    <property type="match status" value="1"/>
</dbReference>
<keyword evidence="3 7" id="KW-0489">Methyltransferase</keyword>
<dbReference type="PRINTS" id="PR00996">
    <property type="entry name" value="CHERMTFRASE"/>
</dbReference>
<dbReference type="PANTHER" id="PTHR24422:SF21">
    <property type="entry name" value="CHEMOTAXIS PROTEIN METHYLTRANSFERASE 1"/>
    <property type="match status" value="1"/>
</dbReference>
<name>A0A3B0XLE6_9ZZZZ</name>
<dbReference type="PANTHER" id="PTHR24422">
    <property type="entry name" value="CHEMOTAXIS PROTEIN METHYLTRANSFERASE"/>
    <property type="match status" value="1"/>
</dbReference>
<evidence type="ECO:0000256" key="5">
    <source>
        <dbReference type="ARBA" id="ARBA00022691"/>
    </source>
</evidence>
<dbReference type="EMBL" id="UOFG01000217">
    <property type="protein sequence ID" value="VAW63977.1"/>
    <property type="molecule type" value="Genomic_DNA"/>
</dbReference>
<dbReference type="InterPro" id="IPR029063">
    <property type="entry name" value="SAM-dependent_MTases_sf"/>
</dbReference>
<dbReference type="EC" id="2.1.1.80" evidence="2"/>
<evidence type="ECO:0000256" key="3">
    <source>
        <dbReference type="ARBA" id="ARBA00022603"/>
    </source>
</evidence>
<dbReference type="Pfam" id="PF03705">
    <property type="entry name" value="CheR_N"/>
    <property type="match status" value="1"/>
</dbReference>
<dbReference type="Gene3D" id="1.10.155.10">
    <property type="entry name" value="Chemotaxis receptor methyltransferase CheR, N-terminal domain"/>
    <property type="match status" value="1"/>
</dbReference>
<dbReference type="SMART" id="SM00138">
    <property type="entry name" value="MeTrc"/>
    <property type="match status" value="1"/>
</dbReference>
<comment type="catalytic activity">
    <reaction evidence="1">
        <text>L-glutamyl-[protein] + S-adenosyl-L-methionine = [protein]-L-glutamate 5-O-methyl ester + S-adenosyl-L-homocysteine</text>
        <dbReference type="Rhea" id="RHEA:24452"/>
        <dbReference type="Rhea" id="RHEA-COMP:10208"/>
        <dbReference type="Rhea" id="RHEA-COMP:10311"/>
        <dbReference type="ChEBI" id="CHEBI:29973"/>
        <dbReference type="ChEBI" id="CHEBI:57856"/>
        <dbReference type="ChEBI" id="CHEBI:59789"/>
        <dbReference type="ChEBI" id="CHEBI:82795"/>
        <dbReference type="EC" id="2.1.1.80"/>
    </reaction>
</comment>
<dbReference type="InterPro" id="IPR022642">
    <property type="entry name" value="CheR_C"/>
</dbReference>
<dbReference type="PIRSF" id="PIRSF000410">
    <property type="entry name" value="CheR"/>
    <property type="match status" value="1"/>
</dbReference>
<dbReference type="InterPro" id="IPR022641">
    <property type="entry name" value="CheR_N"/>
</dbReference>
<dbReference type="GO" id="GO:0032259">
    <property type="term" value="P:methylation"/>
    <property type="evidence" value="ECO:0007669"/>
    <property type="project" value="UniProtKB-KW"/>
</dbReference>
<dbReference type="Gene3D" id="3.40.50.150">
    <property type="entry name" value="Vaccinia Virus protein VP39"/>
    <property type="match status" value="1"/>
</dbReference>